<keyword evidence="3" id="KW-0547">Nucleotide-binding</keyword>
<dbReference type="Proteomes" id="UP000264310">
    <property type="component" value="Unassembled WGS sequence"/>
</dbReference>
<evidence type="ECO:0000313" key="4">
    <source>
        <dbReference type="Proteomes" id="UP000264310"/>
    </source>
</evidence>
<dbReference type="RefSeq" id="WP_116683558.1">
    <property type="nucleotide sequence ID" value="NZ_QURL01000005.1"/>
</dbReference>
<dbReference type="GO" id="GO:0005524">
    <property type="term" value="F:ATP binding"/>
    <property type="evidence" value="ECO:0007669"/>
    <property type="project" value="UniProtKB-KW"/>
</dbReference>
<dbReference type="Gene3D" id="3.40.50.300">
    <property type="entry name" value="P-loop containing nucleotide triphosphate hydrolases"/>
    <property type="match status" value="1"/>
</dbReference>
<feature type="compositionally biased region" description="Polar residues" evidence="1">
    <location>
        <begin position="1"/>
        <end position="12"/>
    </location>
</feature>
<name>A0A371X0H4_9HYPH</name>
<accession>A0A371X0H4</accession>
<keyword evidence="3" id="KW-0067">ATP-binding</keyword>
<dbReference type="OrthoDB" id="5288220at2"/>
<keyword evidence="4" id="KW-1185">Reference proteome</keyword>
<feature type="region of interest" description="Disordered" evidence="1">
    <location>
        <begin position="1"/>
        <end position="37"/>
    </location>
</feature>
<dbReference type="InterPro" id="IPR049945">
    <property type="entry name" value="AAA_22"/>
</dbReference>
<organism evidence="3 4">
    <name type="scientific">Fulvimarina endophytica</name>
    <dbReference type="NCBI Taxonomy" id="2293836"/>
    <lineage>
        <taxon>Bacteria</taxon>
        <taxon>Pseudomonadati</taxon>
        <taxon>Pseudomonadota</taxon>
        <taxon>Alphaproteobacteria</taxon>
        <taxon>Hyphomicrobiales</taxon>
        <taxon>Aurantimonadaceae</taxon>
        <taxon>Fulvimarina</taxon>
    </lineage>
</organism>
<dbReference type="Pfam" id="PF13401">
    <property type="entry name" value="AAA_22"/>
    <property type="match status" value="1"/>
</dbReference>
<evidence type="ECO:0000313" key="3">
    <source>
        <dbReference type="EMBL" id="RFC62743.1"/>
    </source>
</evidence>
<evidence type="ECO:0000259" key="2">
    <source>
        <dbReference type="Pfam" id="PF13401"/>
    </source>
</evidence>
<proteinExistence type="predicted"/>
<dbReference type="PROSITE" id="PS00675">
    <property type="entry name" value="SIGMA54_INTERACT_1"/>
    <property type="match status" value="1"/>
</dbReference>
<sequence>MRRQPNVQPSNRKVTDDDRDGADTAPFNDSADAADNLSDDDEFLDDFVSGLGEDAVRIVGSLERVKDVYVACGRDNLLKAKFDKFLHLVASRRDGRRDDGRCFFLTGESGAGKTALARHLLAQYPNLQPRVQPWGKTCPVVSVTLKGPVIMKTLGHNILRGTGYPLVQDLEENKVWDMLPEQLHLRKVMLVHIDEPQHLLTETPTGKERKKVAKAFKGVMNDPTWPVSFLLTGMPNTTELARLDEQIERRGFQFPLVDVALPEERRLVVRILTEMASAVDIDVAGIVASDIPERVAHAAAYRYARIAQVVLAGIHEALVGEAAELTREHFATAFIEHSHARGNDDMNPFLAHDWVRLPPGAFIVKPD</sequence>
<dbReference type="AlphaFoldDB" id="A0A371X0H4"/>
<dbReference type="InterPro" id="IPR025662">
    <property type="entry name" value="Sigma_54_int_dom_ATP-bd_1"/>
</dbReference>
<reference evidence="3 4" key="1">
    <citation type="submission" date="2018-08" db="EMBL/GenBank/DDBJ databases">
        <title>Fulvimarina sp. 85, whole genome shotgun sequence.</title>
        <authorList>
            <person name="Tuo L."/>
        </authorList>
    </citation>
    <scope>NUCLEOTIDE SEQUENCE [LARGE SCALE GENOMIC DNA]</scope>
    <source>
        <strain evidence="3 4">85</strain>
    </source>
</reference>
<dbReference type="EMBL" id="QURL01000005">
    <property type="protein sequence ID" value="RFC62743.1"/>
    <property type="molecule type" value="Genomic_DNA"/>
</dbReference>
<feature type="domain" description="ORC1/DEAH AAA+ ATPase" evidence="2">
    <location>
        <begin position="98"/>
        <end position="238"/>
    </location>
</feature>
<gene>
    <name evidence="3" type="ORF">DYI37_12265</name>
</gene>
<protein>
    <submittedName>
        <fullName evidence="3">ATP-binding protein</fullName>
    </submittedName>
</protein>
<dbReference type="InterPro" id="IPR027417">
    <property type="entry name" value="P-loop_NTPase"/>
</dbReference>
<comment type="caution">
    <text evidence="3">The sequence shown here is derived from an EMBL/GenBank/DDBJ whole genome shotgun (WGS) entry which is preliminary data.</text>
</comment>
<evidence type="ECO:0000256" key="1">
    <source>
        <dbReference type="SAM" id="MobiDB-lite"/>
    </source>
</evidence>
<dbReference type="SUPFAM" id="SSF52540">
    <property type="entry name" value="P-loop containing nucleoside triphosphate hydrolases"/>
    <property type="match status" value="1"/>
</dbReference>
<dbReference type="GO" id="GO:0016887">
    <property type="term" value="F:ATP hydrolysis activity"/>
    <property type="evidence" value="ECO:0007669"/>
    <property type="project" value="InterPro"/>
</dbReference>